<reference evidence="3" key="1">
    <citation type="journal article" date="2019" name="Int. J. Syst. Evol. Microbiol.">
        <title>The Global Catalogue of Microorganisms (GCM) 10K type strain sequencing project: providing services to taxonomists for standard genome sequencing and annotation.</title>
        <authorList>
            <consortium name="The Broad Institute Genomics Platform"/>
            <consortium name="The Broad Institute Genome Sequencing Center for Infectious Disease"/>
            <person name="Wu L."/>
            <person name="Ma J."/>
        </authorList>
    </citation>
    <scope>NUCLEOTIDE SEQUENCE [LARGE SCALE GENOMIC DNA]</scope>
    <source>
        <strain evidence="3">CGMCC 1.12851</strain>
    </source>
</reference>
<accession>A0ABQ1JAV1</accession>
<keyword evidence="1" id="KW-0732">Signal</keyword>
<protein>
    <recommendedName>
        <fullName evidence="4">DUF4105 domain-containing protein</fullName>
    </recommendedName>
</protein>
<dbReference type="Proteomes" id="UP000614261">
    <property type="component" value="Unassembled WGS sequence"/>
</dbReference>
<keyword evidence="3" id="KW-1185">Reference proteome</keyword>
<evidence type="ECO:0000313" key="3">
    <source>
        <dbReference type="Proteomes" id="UP000614261"/>
    </source>
</evidence>
<sequence>MMLKRLLLTFLIVPLLGWANVAHARVTITFYSHELGSQFPHAFATLKGKVDSTGEVVDTNVGFTATSTGPSILFGWVQGEIHVAKPKYIANSNAHFTYELTDAEYRSVMAVTDKWRNKKQKSYNLNTANCVHFIGDVATAAGLKVNPESKYFKKPTSFLKEVTALSRERLASGRVLFKG</sequence>
<comment type="caution">
    <text evidence="2">The sequence shown here is derived from an EMBL/GenBank/DDBJ whole genome shotgun (WGS) entry which is preliminary data.</text>
</comment>
<evidence type="ECO:0008006" key="4">
    <source>
        <dbReference type="Google" id="ProtNLM"/>
    </source>
</evidence>
<feature type="chain" id="PRO_5046421233" description="DUF4105 domain-containing protein" evidence="1">
    <location>
        <begin position="25"/>
        <end position="179"/>
    </location>
</feature>
<proteinExistence type="predicted"/>
<dbReference type="EMBL" id="BMGD01000003">
    <property type="protein sequence ID" value="GGB64111.1"/>
    <property type="molecule type" value="Genomic_DNA"/>
</dbReference>
<evidence type="ECO:0000313" key="2">
    <source>
        <dbReference type="EMBL" id="GGB64111.1"/>
    </source>
</evidence>
<dbReference type="RefSeq" id="WP_188514174.1">
    <property type="nucleotide sequence ID" value="NZ_BMGD01000003.1"/>
</dbReference>
<gene>
    <name evidence="2" type="ORF">GCM10010833_18930</name>
</gene>
<feature type="signal peptide" evidence="1">
    <location>
        <begin position="1"/>
        <end position="24"/>
    </location>
</feature>
<organism evidence="2 3">
    <name type="scientific">Blastomonas aquatica</name>
    <dbReference type="NCBI Taxonomy" id="1510276"/>
    <lineage>
        <taxon>Bacteria</taxon>
        <taxon>Pseudomonadati</taxon>
        <taxon>Pseudomonadota</taxon>
        <taxon>Alphaproteobacteria</taxon>
        <taxon>Sphingomonadales</taxon>
        <taxon>Sphingomonadaceae</taxon>
        <taxon>Blastomonas</taxon>
    </lineage>
</organism>
<evidence type="ECO:0000256" key="1">
    <source>
        <dbReference type="SAM" id="SignalP"/>
    </source>
</evidence>
<name>A0ABQ1JAV1_9SPHN</name>